<reference evidence="3 6" key="1">
    <citation type="submission" date="2016-04" db="EMBL/GenBank/DDBJ databases">
        <title>Genome analyses suggest a sexual origin of heterokaryosis in a supposedly ancient asexual fungus.</title>
        <authorList>
            <person name="Ropars J."/>
            <person name="Sedzielewska K."/>
            <person name="Noel J."/>
            <person name="Charron P."/>
            <person name="Farinelli L."/>
            <person name="Marton T."/>
            <person name="Kruger M."/>
            <person name="Pelin A."/>
            <person name="Brachmann A."/>
            <person name="Corradi N."/>
        </authorList>
    </citation>
    <scope>NUCLEOTIDE SEQUENCE [LARGE SCALE GENOMIC DNA]</scope>
    <source>
        <strain evidence="3 6">A5</strain>
    </source>
</reference>
<dbReference type="SUPFAM" id="SSF56112">
    <property type="entry name" value="Protein kinase-like (PK-like)"/>
    <property type="match status" value="1"/>
</dbReference>
<dbReference type="Proteomes" id="UP000232722">
    <property type="component" value="Unassembled WGS sequence"/>
</dbReference>
<dbReference type="InterPro" id="IPR000719">
    <property type="entry name" value="Prot_kinase_dom"/>
</dbReference>
<evidence type="ECO:0000259" key="2">
    <source>
        <dbReference type="PROSITE" id="PS50011"/>
    </source>
</evidence>
<evidence type="ECO:0000313" key="5">
    <source>
        <dbReference type="Proteomes" id="UP000232688"/>
    </source>
</evidence>
<dbReference type="EMBL" id="LLXJ01000417">
    <property type="protein sequence ID" value="PKC09967.1"/>
    <property type="molecule type" value="Genomic_DNA"/>
</dbReference>
<keyword evidence="1" id="KW-0812">Transmembrane</keyword>
<reference evidence="4 5" key="3">
    <citation type="submission" date="2017-10" db="EMBL/GenBank/DDBJ databases">
        <title>Extensive intraspecific genome diversity in a model arbuscular mycorrhizal fungus.</title>
        <authorList>
            <person name="Chen E.C.H."/>
            <person name="Morin E."/>
            <person name="Baudet D."/>
            <person name="Noel J."/>
            <person name="Ndikumana S."/>
            <person name="Charron P."/>
            <person name="St-Onge C."/>
            <person name="Giorgi J."/>
            <person name="Grigoriev I.V."/>
            <person name="Roux C."/>
            <person name="Martin F.M."/>
            <person name="Corradi N."/>
        </authorList>
    </citation>
    <scope>NUCLEOTIDE SEQUENCE [LARGE SCALE GENOMIC DNA]</scope>
    <source>
        <strain evidence="4 5">A1</strain>
    </source>
</reference>
<accession>A0A2I1EQW2</accession>
<feature type="transmembrane region" description="Helical" evidence="1">
    <location>
        <begin position="6"/>
        <end position="27"/>
    </location>
</feature>
<dbReference type="OrthoDB" id="2353542at2759"/>
<evidence type="ECO:0000256" key="1">
    <source>
        <dbReference type="SAM" id="Phobius"/>
    </source>
</evidence>
<dbReference type="Proteomes" id="UP000232688">
    <property type="component" value="Unassembled WGS sequence"/>
</dbReference>
<dbReference type="VEuPathDB" id="FungiDB:FUN_021918"/>
<protein>
    <submittedName>
        <fullName evidence="3">Kinase-like protein</fullName>
    </submittedName>
</protein>
<evidence type="ECO:0000313" key="3">
    <source>
        <dbReference type="EMBL" id="PKC09967.1"/>
    </source>
</evidence>
<dbReference type="InterPro" id="IPR011009">
    <property type="entry name" value="Kinase-like_dom_sf"/>
</dbReference>
<evidence type="ECO:0000313" key="6">
    <source>
        <dbReference type="Proteomes" id="UP000232722"/>
    </source>
</evidence>
<dbReference type="EMBL" id="LLXH01001473">
    <property type="protein sequence ID" value="PKC58755.1"/>
    <property type="molecule type" value="Genomic_DNA"/>
</dbReference>
<dbReference type="Pfam" id="PF00069">
    <property type="entry name" value="Pkinase"/>
    <property type="match status" value="1"/>
</dbReference>
<organism evidence="3 6">
    <name type="scientific">Rhizophagus irregularis</name>
    <dbReference type="NCBI Taxonomy" id="588596"/>
    <lineage>
        <taxon>Eukaryota</taxon>
        <taxon>Fungi</taxon>
        <taxon>Fungi incertae sedis</taxon>
        <taxon>Mucoromycota</taxon>
        <taxon>Glomeromycotina</taxon>
        <taxon>Glomeromycetes</taxon>
        <taxon>Glomerales</taxon>
        <taxon>Glomeraceae</taxon>
        <taxon>Rhizophagus</taxon>
    </lineage>
</organism>
<gene>
    <name evidence="4" type="ORF">RhiirA1_540896</name>
    <name evidence="3" type="ORF">RhiirA5_498837</name>
</gene>
<dbReference type="Gene3D" id="1.10.510.10">
    <property type="entry name" value="Transferase(Phosphotransferase) domain 1"/>
    <property type="match status" value="1"/>
</dbReference>
<dbReference type="VEuPathDB" id="FungiDB:RhiirFUN_003851"/>
<keyword evidence="1" id="KW-0472">Membrane</keyword>
<reference evidence="4 5" key="4">
    <citation type="submission" date="2017-10" db="EMBL/GenBank/DDBJ databases">
        <title>Genome analyses suggest a sexual origin of heterokaryosis in a supposedly ancient asexual fungus.</title>
        <authorList>
            <person name="Corradi N."/>
            <person name="Sedzielewska K."/>
            <person name="Noel J."/>
            <person name="Charron P."/>
            <person name="Farinelli L."/>
            <person name="Marton T."/>
            <person name="Kruger M."/>
            <person name="Pelin A."/>
            <person name="Brachmann A."/>
            <person name="Corradi N."/>
        </authorList>
    </citation>
    <scope>NUCLEOTIDE SEQUENCE [LARGE SCALE GENOMIC DNA]</scope>
    <source>
        <strain evidence="4 5">A1</strain>
    </source>
</reference>
<feature type="domain" description="Protein kinase" evidence="2">
    <location>
        <begin position="1"/>
        <end position="127"/>
    </location>
</feature>
<proteinExistence type="predicted"/>
<evidence type="ECO:0000313" key="4">
    <source>
        <dbReference type="EMBL" id="PKC58755.1"/>
    </source>
</evidence>
<reference evidence="3 6" key="2">
    <citation type="submission" date="2017-09" db="EMBL/GenBank/DDBJ databases">
        <title>Extensive intraspecific genome diversity in a model arbuscular mycorrhizal fungus.</title>
        <authorList>
            <person name="Chen E.C."/>
            <person name="Morin E."/>
            <person name="Beaudet D."/>
            <person name="Noel J."/>
            <person name="Ndikumana S."/>
            <person name="Charron P."/>
            <person name="St-Onge C."/>
            <person name="Giorgi J."/>
            <person name="Grigoriev I.V."/>
            <person name="Roux C."/>
            <person name="Martin F.M."/>
            <person name="Corradi N."/>
        </authorList>
    </citation>
    <scope>NUCLEOTIDE SEQUENCE [LARGE SCALE GENOMIC DNA]</scope>
    <source>
        <strain evidence="3 6">A5</strain>
    </source>
</reference>
<dbReference type="GO" id="GO:0004674">
    <property type="term" value="F:protein serine/threonine kinase activity"/>
    <property type="evidence" value="ECO:0007669"/>
    <property type="project" value="TreeGrafter"/>
</dbReference>
<dbReference type="PANTHER" id="PTHR44167">
    <property type="entry name" value="OVARIAN-SPECIFIC SERINE/THREONINE-PROTEIN KINASE LOK-RELATED"/>
    <property type="match status" value="1"/>
</dbReference>
<keyword evidence="3" id="KW-0418">Kinase</keyword>
<keyword evidence="1" id="KW-1133">Transmembrane helix</keyword>
<dbReference type="GO" id="GO:0005634">
    <property type="term" value="C:nucleus"/>
    <property type="evidence" value="ECO:0007669"/>
    <property type="project" value="TreeGrafter"/>
</dbReference>
<sequence>MSENYINVIYFMVISIATWAFISDLGLSQPADKPVKSDEVYGVLPYIAPEVLRGKPYTKAADIYSFGIIMWEMNSGIPAFNNVPHDLYYDAEVQKQYEDLEVLGPDPSKRPTAEELYENFDGWHDQLLIFTNNVNSSISIDERIHLQLVNMNKPIIPNHPLSCYTSRKIDYSAKLNEILSQRELSSKTTINDIENNDEIIISSESLENCKISSSEIGPIQNLDNKEKESNE</sequence>
<dbReference type="AlphaFoldDB" id="A0A2I1EQW2"/>
<dbReference type="GO" id="GO:0044773">
    <property type="term" value="P:mitotic DNA damage checkpoint signaling"/>
    <property type="evidence" value="ECO:0007669"/>
    <property type="project" value="TreeGrafter"/>
</dbReference>
<dbReference type="PROSITE" id="PS50011">
    <property type="entry name" value="PROTEIN_KINASE_DOM"/>
    <property type="match status" value="1"/>
</dbReference>
<comment type="caution">
    <text evidence="3">The sequence shown here is derived from an EMBL/GenBank/DDBJ whole genome shotgun (WGS) entry which is preliminary data.</text>
</comment>
<dbReference type="VEuPathDB" id="FungiDB:RhiirA1_540896"/>
<dbReference type="PANTHER" id="PTHR44167:SF24">
    <property type="entry name" value="SERINE_THREONINE-PROTEIN KINASE CHK2"/>
    <property type="match status" value="1"/>
</dbReference>
<dbReference type="GO" id="GO:0005524">
    <property type="term" value="F:ATP binding"/>
    <property type="evidence" value="ECO:0007669"/>
    <property type="project" value="InterPro"/>
</dbReference>
<name>A0A2I1EQW2_9GLOM</name>
<keyword evidence="3" id="KW-0808">Transferase</keyword>